<sequence>MEKYLTISALTKYIKYKFDQDPHLQSVYIKGELSNFKRHSSGHLYFAVKDENSVIAAMMFKSQAAQLDFNPKEGDQVLLEARVSVYERRGNYQIYVNQMQLDGVGNLYQKFEQLKIKLTKEGYFDPSNKKSIPKYPQKIAILTANTGAAIRDIQNTLNSRYPLAEQIKISTLVQGAHAKNDIIEKLKIADESGADVIILGRGGGSIEDLWNFNEEDVVKAIYSCKTPVISAVGHETDTTLSDFVADLRAATPTQAAMLATPDQQELKQVLLKTKVYLDRFIKQQLKHLTQQLKQLQSYYKFKQPGLLYEQQTQKRDDLDRMLHQTMLMRLQNEKQQLMLMQQHIRLQHFYESVQRQKQNCITLSTQLDKQIHRVLTSQRQQLEHRLLSLDNLSPTKTMLRGYSIVKKDNHVLTSSRGVKKGDHIEVTMKDGTIAAKIEEVRWQTDD</sequence>
<protein>
    <recommendedName>
        <fullName evidence="5">Exodeoxyribonuclease 7 large subunit</fullName>
        <ecNumber evidence="5">3.1.11.6</ecNumber>
    </recommendedName>
    <alternativeName>
        <fullName evidence="5">Exodeoxyribonuclease VII large subunit</fullName>
        <shortName evidence="5">Exonuclease VII large subunit</shortName>
    </alternativeName>
</protein>
<evidence type="ECO:0000259" key="8">
    <source>
        <dbReference type="Pfam" id="PF13742"/>
    </source>
</evidence>
<comment type="catalytic activity">
    <reaction evidence="5 6">
        <text>Exonucleolytic cleavage in either 5'- to 3'- or 3'- to 5'-direction to yield nucleoside 5'-phosphates.</text>
        <dbReference type="EC" id="3.1.11.6"/>
    </reaction>
</comment>
<keyword evidence="1 5" id="KW-0963">Cytoplasm</keyword>
<evidence type="ECO:0000313" key="10">
    <source>
        <dbReference type="Proteomes" id="UP000242864"/>
    </source>
</evidence>
<dbReference type="GO" id="GO:0009318">
    <property type="term" value="C:exodeoxyribonuclease VII complex"/>
    <property type="evidence" value="ECO:0007669"/>
    <property type="project" value="UniProtKB-UniRule"/>
</dbReference>
<comment type="subcellular location">
    <subcellularLocation>
        <location evidence="5 6">Cytoplasm</location>
    </subcellularLocation>
</comment>
<dbReference type="EMBL" id="CP020773">
    <property type="protein sequence ID" value="ARJ51928.1"/>
    <property type="molecule type" value="Genomic_DNA"/>
</dbReference>
<keyword evidence="2 5" id="KW-0540">Nuclease</keyword>
<dbReference type="PANTHER" id="PTHR30008:SF0">
    <property type="entry name" value="EXODEOXYRIBONUCLEASE 7 LARGE SUBUNIT"/>
    <property type="match status" value="1"/>
</dbReference>
<evidence type="ECO:0000256" key="5">
    <source>
        <dbReference type="HAMAP-Rule" id="MF_00378"/>
    </source>
</evidence>
<evidence type="ECO:0000313" key="9">
    <source>
        <dbReference type="EMBL" id="ARJ51928.1"/>
    </source>
</evidence>
<name>A0AAC9RT23_9STAP</name>
<evidence type="ECO:0000256" key="2">
    <source>
        <dbReference type="ARBA" id="ARBA00022722"/>
    </source>
</evidence>
<dbReference type="Pfam" id="PF02601">
    <property type="entry name" value="Exonuc_VII_L"/>
    <property type="match status" value="1"/>
</dbReference>
<organism evidence="9 10">
    <name type="scientific">Staphylococcus lutrae</name>
    <dbReference type="NCBI Taxonomy" id="155085"/>
    <lineage>
        <taxon>Bacteria</taxon>
        <taxon>Bacillati</taxon>
        <taxon>Bacillota</taxon>
        <taxon>Bacilli</taxon>
        <taxon>Bacillales</taxon>
        <taxon>Staphylococcaceae</taxon>
        <taxon>Staphylococcus</taxon>
    </lineage>
</organism>
<dbReference type="RefSeq" id="WP_085238370.1">
    <property type="nucleotide sequence ID" value="NZ_CP020773.1"/>
</dbReference>
<comment type="function">
    <text evidence="5">Bidirectionally degrades single-stranded DNA into large acid-insoluble oligonucleotides, which are then degraded further into small acid-soluble oligonucleotides.</text>
</comment>
<dbReference type="CDD" id="cd04489">
    <property type="entry name" value="ExoVII_LU_OBF"/>
    <property type="match status" value="1"/>
</dbReference>
<feature type="domain" description="OB-fold nucleic acid binding" evidence="8">
    <location>
        <begin position="5"/>
        <end position="100"/>
    </location>
</feature>
<dbReference type="GO" id="GO:0008855">
    <property type="term" value="F:exodeoxyribonuclease VII activity"/>
    <property type="evidence" value="ECO:0007669"/>
    <property type="project" value="UniProtKB-UniRule"/>
</dbReference>
<dbReference type="Pfam" id="PF13742">
    <property type="entry name" value="tRNA_anti_2"/>
    <property type="match status" value="1"/>
</dbReference>
<dbReference type="KEGG" id="slz:B5P37_11665"/>
<dbReference type="GO" id="GO:0003676">
    <property type="term" value="F:nucleic acid binding"/>
    <property type="evidence" value="ECO:0007669"/>
    <property type="project" value="InterPro"/>
</dbReference>
<feature type="domain" description="Exonuclease VII large subunit C-terminal" evidence="7">
    <location>
        <begin position="123"/>
        <end position="435"/>
    </location>
</feature>
<reference evidence="9 10" key="1">
    <citation type="submission" date="2017-04" db="EMBL/GenBank/DDBJ databases">
        <authorList>
            <person name="Veseli I.A."/>
            <person name="Tang C."/>
            <person name="Pombert J.-F."/>
        </authorList>
    </citation>
    <scope>NUCLEOTIDE SEQUENCE [LARGE SCALE GENOMIC DNA]</scope>
    <source>
        <strain evidence="9 10">ATCC 700373</strain>
    </source>
</reference>
<dbReference type="EC" id="3.1.11.6" evidence="5"/>
<evidence type="ECO:0000256" key="3">
    <source>
        <dbReference type="ARBA" id="ARBA00022801"/>
    </source>
</evidence>
<comment type="subunit">
    <text evidence="5">Heterooligomer composed of large and small subunits.</text>
</comment>
<evidence type="ECO:0000256" key="1">
    <source>
        <dbReference type="ARBA" id="ARBA00022490"/>
    </source>
</evidence>
<accession>A0AAC9RT23</accession>
<proteinExistence type="inferred from homology"/>
<gene>
    <name evidence="5" type="primary">xseA</name>
    <name evidence="9" type="ORF">B5P37_11665</name>
</gene>
<dbReference type="AlphaFoldDB" id="A0AAC9RT23"/>
<dbReference type="HAMAP" id="MF_00378">
    <property type="entry name" value="Exonuc_7_L"/>
    <property type="match status" value="1"/>
</dbReference>
<dbReference type="GO" id="GO:0005737">
    <property type="term" value="C:cytoplasm"/>
    <property type="evidence" value="ECO:0007669"/>
    <property type="project" value="UniProtKB-SubCell"/>
</dbReference>
<evidence type="ECO:0000256" key="6">
    <source>
        <dbReference type="RuleBase" id="RU004355"/>
    </source>
</evidence>
<dbReference type="InterPro" id="IPR003753">
    <property type="entry name" value="Exonuc_VII_L"/>
</dbReference>
<dbReference type="InterPro" id="IPR020579">
    <property type="entry name" value="Exonuc_VII_lsu_C"/>
</dbReference>
<dbReference type="InterPro" id="IPR025824">
    <property type="entry name" value="OB-fold_nuc-bd_dom"/>
</dbReference>
<evidence type="ECO:0000259" key="7">
    <source>
        <dbReference type="Pfam" id="PF02601"/>
    </source>
</evidence>
<keyword evidence="10" id="KW-1185">Reference proteome</keyword>
<evidence type="ECO:0000256" key="4">
    <source>
        <dbReference type="ARBA" id="ARBA00022839"/>
    </source>
</evidence>
<dbReference type="Proteomes" id="UP000242864">
    <property type="component" value="Chromosome"/>
</dbReference>
<comment type="similarity">
    <text evidence="5 6">Belongs to the XseA family.</text>
</comment>
<dbReference type="GO" id="GO:0006308">
    <property type="term" value="P:DNA catabolic process"/>
    <property type="evidence" value="ECO:0007669"/>
    <property type="project" value="UniProtKB-UniRule"/>
</dbReference>
<dbReference type="NCBIfam" id="TIGR00237">
    <property type="entry name" value="xseA"/>
    <property type="match status" value="1"/>
</dbReference>
<keyword evidence="4 5" id="KW-0269">Exonuclease</keyword>
<keyword evidence="3 5" id="KW-0378">Hydrolase</keyword>
<dbReference type="PANTHER" id="PTHR30008">
    <property type="entry name" value="EXODEOXYRIBONUCLEASE 7 LARGE SUBUNIT"/>
    <property type="match status" value="1"/>
</dbReference>